<protein>
    <submittedName>
        <fullName evidence="1">Uncharacterized protein</fullName>
    </submittedName>
</protein>
<reference evidence="1" key="1">
    <citation type="submission" date="2022-06" db="EMBL/GenBank/DDBJ databases">
        <title>Complete genome sequences of two strains of the flax pathogen Septoria linicola.</title>
        <authorList>
            <person name="Lapalu N."/>
            <person name="Simon A."/>
            <person name="Demenou B."/>
            <person name="Paumier D."/>
            <person name="Guillot M.-P."/>
            <person name="Gout L."/>
            <person name="Valade R."/>
        </authorList>
    </citation>
    <scope>NUCLEOTIDE SEQUENCE</scope>
    <source>
        <strain evidence="1">SE15195</strain>
    </source>
</reference>
<proteinExistence type="predicted"/>
<dbReference type="Proteomes" id="UP001056384">
    <property type="component" value="Chromosome 8"/>
</dbReference>
<dbReference type="AlphaFoldDB" id="A0A9Q9AVX7"/>
<name>A0A9Q9AVX7_9PEZI</name>
<organism evidence="1 2">
    <name type="scientific">Septoria linicola</name>
    <dbReference type="NCBI Taxonomy" id="215465"/>
    <lineage>
        <taxon>Eukaryota</taxon>
        <taxon>Fungi</taxon>
        <taxon>Dikarya</taxon>
        <taxon>Ascomycota</taxon>
        <taxon>Pezizomycotina</taxon>
        <taxon>Dothideomycetes</taxon>
        <taxon>Dothideomycetidae</taxon>
        <taxon>Mycosphaerellales</taxon>
        <taxon>Mycosphaerellaceae</taxon>
        <taxon>Septoria</taxon>
    </lineage>
</organism>
<dbReference type="EMBL" id="CP099425">
    <property type="protein sequence ID" value="USW56434.1"/>
    <property type="molecule type" value="Genomic_DNA"/>
</dbReference>
<evidence type="ECO:0000313" key="2">
    <source>
        <dbReference type="Proteomes" id="UP001056384"/>
    </source>
</evidence>
<evidence type="ECO:0000313" key="1">
    <source>
        <dbReference type="EMBL" id="USW56434.1"/>
    </source>
</evidence>
<accession>A0A9Q9AVX7</accession>
<sequence>MAKSEGRWSQLLSFRQSQQDIEPHFVYPGDLAADNPRFQTRRDIEPTCEVYHDSREAVFVEEARLTNIGFEQRWRAHLKWPQENLRGASQQQRHLRRVTSLLKESIARQTQAAWVSSECGPLECEAERHLAVLRRIQIEALDLLARIGRLS</sequence>
<gene>
    <name evidence="1" type="ORF">Slin15195_G097530</name>
</gene>
<keyword evidence="2" id="KW-1185">Reference proteome</keyword>